<reference evidence="2 3" key="1">
    <citation type="submission" date="2023-11" db="EMBL/GenBank/DDBJ databases">
        <title>Lentzea sokolovensis, sp. nov., Lentzea kristufkii, sp. nov., and Lentzea miocenensis, sp. nov., rare actinobacteria from Sokolov Coal Basin, Miocene lacustrine sediment, Czech Republic.</title>
        <authorList>
            <person name="Lara A."/>
            <person name="Kotroba L."/>
            <person name="Nouioui I."/>
            <person name="Neumann-Schaal M."/>
            <person name="Mast Y."/>
            <person name="Chronakova A."/>
        </authorList>
    </citation>
    <scope>NUCLEOTIDE SEQUENCE [LARGE SCALE GENOMIC DNA]</scope>
    <source>
        <strain evidence="2 3">BCCO 10_0061</strain>
    </source>
</reference>
<comment type="caution">
    <text evidence="2">The sequence shown here is derived from an EMBL/GenBank/DDBJ whole genome shotgun (WGS) entry which is preliminary data.</text>
</comment>
<organism evidence="2 3">
    <name type="scientific">Lentzea sokolovensis</name>
    <dbReference type="NCBI Taxonomy" id="3095429"/>
    <lineage>
        <taxon>Bacteria</taxon>
        <taxon>Bacillati</taxon>
        <taxon>Actinomycetota</taxon>
        <taxon>Actinomycetes</taxon>
        <taxon>Pseudonocardiales</taxon>
        <taxon>Pseudonocardiaceae</taxon>
        <taxon>Lentzea</taxon>
    </lineage>
</organism>
<gene>
    <name evidence="2" type="ORF">SK854_09750</name>
</gene>
<feature type="region of interest" description="Disordered" evidence="1">
    <location>
        <begin position="14"/>
        <end position="54"/>
    </location>
</feature>
<proteinExistence type="predicted"/>
<dbReference type="RefSeq" id="WP_319974683.1">
    <property type="nucleotide sequence ID" value="NZ_JAXAVU010000004.1"/>
</dbReference>
<accession>A0ABU4UTC7</accession>
<sequence length="80" mass="8313">MDTASQLRQYRLITMPDHAASGTRAGPEAACDTSSNIRLGDPPSPWHQALPAGGAEAARNASVDLGNPRLALGVCGICER</sequence>
<dbReference type="Proteomes" id="UP001285352">
    <property type="component" value="Unassembled WGS sequence"/>
</dbReference>
<evidence type="ECO:0000313" key="3">
    <source>
        <dbReference type="Proteomes" id="UP001285352"/>
    </source>
</evidence>
<protein>
    <submittedName>
        <fullName evidence="2">Uncharacterized protein</fullName>
    </submittedName>
</protein>
<keyword evidence="3" id="KW-1185">Reference proteome</keyword>
<evidence type="ECO:0000313" key="2">
    <source>
        <dbReference type="EMBL" id="MDX8142397.1"/>
    </source>
</evidence>
<evidence type="ECO:0000256" key="1">
    <source>
        <dbReference type="SAM" id="MobiDB-lite"/>
    </source>
</evidence>
<name>A0ABU4UTC7_9PSEU</name>
<dbReference type="EMBL" id="JAXAVU010000004">
    <property type="protein sequence ID" value="MDX8142397.1"/>
    <property type="molecule type" value="Genomic_DNA"/>
</dbReference>